<dbReference type="InterPro" id="IPR012737">
    <property type="entry name" value="DhaK_L_YcgS"/>
</dbReference>
<keyword evidence="1" id="KW-0808">Transferase</keyword>
<dbReference type="Gene3D" id="1.25.40.340">
    <property type="match status" value="1"/>
</dbReference>
<accession>A0ABS9DYN5</accession>
<organism evidence="4 5">
    <name type="scientific">Acidiphilium iwatense</name>
    <dbReference type="NCBI Taxonomy" id="768198"/>
    <lineage>
        <taxon>Bacteria</taxon>
        <taxon>Pseudomonadati</taxon>
        <taxon>Pseudomonadota</taxon>
        <taxon>Alphaproteobacteria</taxon>
        <taxon>Acetobacterales</taxon>
        <taxon>Acidocellaceae</taxon>
        <taxon>Acidiphilium</taxon>
    </lineage>
</organism>
<name>A0ABS9DYN5_9PROT</name>
<reference evidence="4 5" key="1">
    <citation type="submission" date="2022-01" db="EMBL/GenBank/DDBJ databases">
        <authorList>
            <person name="Won M."/>
            <person name="Kim S.-J."/>
            <person name="Kwon S.-W."/>
        </authorList>
    </citation>
    <scope>NUCLEOTIDE SEQUENCE [LARGE SCALE GENOMIC DNA]</scope>
    <source>
        <strain evidence="4 5">KCTC 23505</strain>
    </source>
</reference>
<dbReference type="EMBL" id="JAKGBZ010000032">
    <property type="protein sequence ID" value="MCF3947867.1"/>
    <property type="molecule type" value="Genomic_DNA"/>
</dbReference>
<keyword evidence="2 4" id="KW-0418">Kinase</keyword>
<keyword evidence="5" id="KW-1185">Reference proteome</keyword>
<dbReference type="RefSeq" id="WP_235705152.1">
    <property type="nucleotide sequence ID" value="NZ_JAKGBZ010000032.1"/>
</dbReference>
<dbReference type="PROSITE" id="PS51480">
    <property type="entry name" value="DHAL"/>
    <property type="match status" value="1"/>
</dbReference>
<evidence type="ECO:0000259" key="3">
    <source>
        <dbReference type="PROSITE" id="PS51480"/>
    </source>
</evidence>
<evidence type="ECO:0000256" key="1">
    <source>
        <dbReference type="ARBA" id="ARBA00022679"/>
    </source>
</evidence>
<dbReference type="SMART" id="SM01120">
    <property type="entry name" value="Dak2"/>
    <property type="match status" value="1"/>
</dbReference>
<dbReference type="GO" id="GO:0016301">
    <property type="term" value="F:kinase activity"/>
    <property type="evidence" value="ECO:0007669"/>
    <property type="project" value="UniProtKB-KW"/>
</dbReference>
<dbReference type="PANTHER" id="PTHR28629">
    <property type="entry name" value="TRIOKINASE/FMN CYCLASE"/>
    <property type="match status" value="1"/>
</dbReference>
<gene>
    <name evidence="4" type="primary">dhaL</name>
    <name evidence="4" type="ORF">L2A60_14395</name>
</gene>
<evidence type="ECO:0000256" key="2">
    <source>
        <dbReference type="ARBA" id="ARBA00022777"/>
    </source>
</evidence>
<comment type="caution">
    <text evidence="4">The sequence shown here is derived from an EMBL/GenBank/DDBJ whole genome shotgun (WGS) entry which is preliminary data.</text>
</comment>
<dbReference type="Proteomes" id="UP001521209">
    <property type="component" value="Unassembled WGS sequence"/>
</dbReference>
<dbReference type="SUPFAM" id="SSF101473">
    <property type="entry name" value="DhaL-like"/>
    <property type="match status" value="1"/>
</dbReference>
<dbReference type="Pfam" id="PF02734">
    <property type="entry name" value="Dak2"/>
    <property type="match status" value="1"/>
</dbReference>
<dbReference type="InterPro" id="IPR050861">
    <property type="entry name" value="Dihydroxyacetone_Kinase"/>
</dbReference>
<evidence type="ECO:0000313" key="4">
    <source>
        <dbReference type="EMBL" id="MCF3947867.1"/>
    </source>
</evidence>
<sequence length="200" mass="19869">MARDATALALWLRHANAMFANEQAALNALDAAIGDGDHGANLARGFAKVVTKLDEATQATPAALFKLAGMTLIGTVGGASGPLYGTFFLEAAKAAGDAATLDDAALAACLRAGLAGVRARGKAEPGDKTMVDALIPAIAVLDGGGSLAKAAEAARDGAEATKPIVARKGRASYLGERAIGHVDPGATSSAMLLACLAEAS</sequence>
<protein>
    <submittedName>
        <fullName evidence="4">Dihydroxyacetone kinase subunit L</fullName>
    </submittedName>
</protein>
<feature type="domain" description="DhaL" evidence="3">
    <location>
        <begin position="6"/>
        <end position="198"/>
    </location>
</feature>
<dbReference type="PANTHER" id="PTHR28629:SF4">
    <property type="entry name" value="TRIOKINASE_FMN CYCLASE"/>
    <property type="match status" value="1"/>
</dbReference>
<evidence type="ECO:0000313" key="5">
    <source>
        <dbReference type="Proteomes" id="UP001521209"/>
    </source>
</evidence>
<dbReference type="InterPro" id="IPR036117">
    <property type="entry name" value="DhaL_dom_sf"/>
</dbReference>
<dbReference type="InterPro" id="IPR004007">
    <property type="entry name" value="DhaL_dom"/>
</dbReference>
<dbReference type="NCBIfam" id="TIGR02365">
    <property type="entry name" value="dha_L_ycgS"/>
    <property type="match status" value="1"/>
</dbReference>
<proteinExistence type="predicted"/>